<name>A0A0V0GFK7_SOLCH</name>
<organism evidence="2">
    <name type="scientific">Solanum chacoense</name>
    <name type="common">Chaco potato</name>
    <dbReference type="NCBI Taxonomy" id="4108"/>
    <lineage>
        <taxon>Eukaryota</taxon>
        <taxon>Viridiplantae</taxon>
        <taxon>Streptophyta</taxon>
        <taxon>Embryophyta</taxon>
        <taxon>Tracheophyta</taxon>
        <taxon>Spermatophyta</taxon>
        <taxon>Magnoliopsida</taxon>
        <taxon>eudicotyledons</taxon>
        <taxon>Gunneridae</taxon>
        <taxon>Pentapetalae</taxon>
        <taxon>asterids</taxon>
        <taxon>lamiids</taxon>
        <taxon>Solanales</taxon>
        <taxon>Solanaceae</taxon>
        <taxon>Solanoideae</taxon>
        <taxon>Solaneae</taxon>
        <taxon>Solanum</taxon>
    </lineage>
</organism>
<keyword evidence="1" id="KW-0812">Transmembrane</keyword>
<dbReference type="AlphaFoldDB" id="A0A0V0GFK7"/>
<protein>
    <submittedName>
        <fullName evidence="2">Putative ovule protein</fullName>
    </submittedName>
</protein>
<keyword evidence="1" id="KW-1133">Transmembrane helix</keyword>
<keyword evidence="1" id="KW-0472">Membrane</keyword>
<dbReference type="EMBL" id="GEDG01040213">
    <property type="protein sequence ID" value="JAP06819.1"/>
    <property type="molecule type" value="Transcribed_RNA"/>
</dbReference>
<evidence type="ECO:0000313" key="2">
    <source>
        <dbReference type="EMBL" id="JAP06819.1"/>
    </source>
</evidence>
<accession>A0A0V0GFK7</accession>
<sequence>MGLLKMFVFWENCVLRIMSCFVELICRNYVTCKDNSKSCVHKENLLILNSSACTILLTFYICCALFFKG</sequence>
<proteinExistence type="predicted"/>
<feature type="transmembrane region" description="Helical" evidence="1">
    <location>
        <begin position="46"/>
        <end position="67"/>
    </location>
</feature>
<reference evidence="2" key="1">
    <citation type="submission" date="2015-12" db="EMBL/GenBank/DDBJ databases">
        <title>Gene expression during late stages of embryo sac development: a critical building block for successful pollen-pistil interactions.</title>
        <authorList>
            <person name="Liu Y."/>
            <person name="Joly V."/>
            <person name="Sabar M."/>
            <person name="Matton D.P."/>
        </authorList>
    </citation>
    <scope>NUCLEOTIDE SEQUENCE</scope>
</reference>
<evidence type="ECO:0000256" key="1">
    <source>
        <dbReference type="SAM" id="Phobius"/>
    </source>
</evidence>